<evidence type="ECO:0000313" key="7">
    <source>
        <dbReference type="Proteomes" id="UP000290572"/>
    </source>
</evidence>
<evidence type="ECO:0000313" key="6">
    <source>
        <dbReference type="EMBL" id="RXN07410.1"/>
    </source>
</evidence>
<dbReference type="InterPro" id="IPR001841">
    <property type="entry name" value="Znf_RING"/>
</dbReference>
<dbReference type="PROSITE" id="PS50089">
    <property type="entry name" value="ZF_RING_2"/>
    <property type="match status" value="1"/>
</dbReference>
<dbReference type="AlphaFoldDB" id="A0A498LGW3"/>
<accession>A0A498LGW3</accession>
<comment type="caution">
    <text evidence="6">The sequence shown here is derived from an EMBL/GenBank/DDBJ whole genome shotgun (WGS) entry which is preliminary data.</text>
</comment>
<dbReference type="Gene3D" id="3.30.40.10">
    <property type="entry name" value="Zinc/RING finger domain, C3HC4 (zinc finger)"/>
    <property type="match status" value="1"/>
</dbReference>
<dbReference type="InterPro" id="IPR013083">
    <property type="entry name" value="Znf_RING/FYVE/PHD"/>
</dbReference>
<evidence type="ECO:0000256" key="1">
    <source>
        <dbReference type="ARBA" id="ARBA00022723"/>
    </source>
</evidence>
<keyword evidence="1" id="KW-0479">Metal-binding</keyword>
<protein>
    <submittedName>
        <fullName evidence="6">Ligand of Numb X 2-like protein</fullName>
    </submittedName>
</protein>
<dbReference type="STRING" id="84645.A0A498LGW3"/>
<keyword evidence="2 4" id="KW-0863">Zinc-finger</keyword>
<reference evidence="6 7" key="1">
    <citation type="submission" date="2018-03" db="EMBL/GenBank/DDBJ databases">
        <title>Draft genome sequence of Rohu Carp (Labeo rohita).</title>
        <authorList>
            <person name="Das P."/>
            <person name="Kushwaha B."/>
            <person name="Joshi C.G."/>
            <person name="Kumar D."/>
            <person name="Nagpure N.S."/>
            <person name="Sahoo L."/>
            <person name="Das S.P."/>
            <person name="Bit A."/>
            <person name="Patnaik S."/>
            <person name="Meher P.K."/>
            <person name="Jayasankar P."/>
            <person name="Koringa P.G."/>
            <person name="Patel N.V."/>
            <person name="Hinsu A.T."/>
            <person name="Kumar R."/>
            <person name="Pandey M."/>
            <person name="Agarwal S."/>
            <person name="Srivastava S."/>
            <person name="Singh M."/>
            <person name="Iquebal M.A."/>
            <person name="Jaiswal S."/>
            <person name="Angadi U.B."/>
            <person name="Kumar N."/>
            <person name="Raza M."/>
            <person name="Shah T.M."/>
            <person name="Rai A."/>
            <person name="Jena J.K."/>
        </authorList>
    </citation>
    <scope>NUCLEOTIDE SEQUENCE [LARGE SCALE GENOMIC DNA]</scope>
    <source>
        <strain evidence="6">DASCIFA01</strain>
        <tissue evidence="6">Testis</tissue>
    </source>
</reference>
<dbReference type="EMBL" id="QBIY01013347">
    <property type="protein sequence ID" value="RXN07410.1"/>
    <property type="molecule type" value="Genomic_DNA"/>
</dbReference>
<dbReference type="PANTHER" id="PTHR19964:SF41">
    <property type="entry name" value="LIGAND OF NUMB PROTEIN X 2-LIKE"/>
    <property type="match status" value="1"/>
</dbReference>
<dbReference type="InterPro" id="IPR017907">
    <property type="entry name" value="Znf_RING_CS"/>
</dbReference>
<dbReference type="PROSITE" id="PS00518">
    <property type="entry name" value="ZF_RING_1"/>
    <property type="match status" value="1"/>
</dbReference>
<dbReference type="GO" id="GO:0008270">
    <property type="term" value="F:zinc ion binding"/>
    <property type="evidence" value="ECO:0007669"/>
    <property type="project" value="UniProtKB-KW"/>
</dbReference>
<feature type="domain" description="RING-type" evidence="5">
    <location>
        <begin position="42"/>
        <end position="80"/>
    </location>
</feature>
<sequence length="140" mass="16243">MTSPPAGGVTWARVCKECGQCHDGRDSHLFEYQDEVDDELVCHICLQPLLQPMDTPCGHTYCFHCLSNFLHDQDFCPVDRQRLQLQNCRSSSLLVRNLLDKLVVLCPFRGECQQSMQRCELQPHLHNRLVRAIKEVFTYH</sequence>
<dbReference type="PANTHER" id="PTHR19964">
    <property type="entry name" value="MULTIPLE PDZ DOMAIN PROTEIN"/>
    <property type="match status" value="1"/>
</dbReference>
<evidence type="ECO:0000259" key="5">
    <source>
        <dbReference type="PROSITE" id="PS50089"/>
    </source>
</evidence>
<keyword evidence="3" id="KW-0862">Zinc</keyword>
<dbReference type="SMART" id="SM00184">
    <property type="entry name" value="RING"/>
    <property type="match status" value="1"/>
</dbReference>
<dbReference type="SUPFAM" id="SSF57850">
    <property type="entry name" value="RING/U-box"/>
    <property type="match status" value="1"/>
</dbReference>
<dbReference type="Proteomes" id="UP000290572">
    <property type="component" value="Unassembled WGS sequence"/>
</dbReference>
<evidence type="ECO:0000256" key="2">
    <source>
        <dbReference type="ARBA" id="ARBA00022771"/>
    </source>
</evidence>
<proteinExistence type="predicted"/>
<evidence type="ECO:0000256" key="4">
    <source>
        <dbReference type="PROSITE-ProRule" id="PRU00175"/>
    </source>
</evidence>
<evidence type="ECO:0000256" key="3">
    <source>
        <dbReference type="ARBA" id="ARBA00022833"/>
    </source>
</evidence>
<name>A0A498LGW3_LABRO</name>
<dbReference type="GO" id="GO:0004842">
    <property type="term" value="F:ubiquitin-protein transferase activity"/>
    <property type="evidence" value="ECO:0007669"/>
    <property type="project" value="TreeGrafter"/>
</dbReference>
<dbReference type="InterPro" id="IPR051342">
    <property type="entry name" value="PDZ_scaffold"/>
</dbReference>
<keyword evidence="7" id="KW-1185">Reference proteome</keyword>
<organism evidence="6 7">
    <name type="scientific">Labeo rohita</name>
    <name type="common">Indian major carp</name>
    <name type="synonym">Cyprinus rohita</name>
    <dbReference type="NCBI Taxonomy" id="84645"/>
    <lineage>
        <taxon>Eukaryota</taxon>
        <taxon>Metazoa</taxon>
        <taxon>Chordata</taxon>
        <taxon>Craniata</taxon>
        <taxon>Vertebrata</taxon>
        <taxon>Euteleostomi</taxon>
        <taxon>Actinopterygii</taxon>
        <taxon>Neopterygii</taxon>
        <taxon>Teleostei</taxon>
        <taxon>Ostariophysi</taxon>
        <taxon>Cypriniformes</taxon>
        <taxon>Cyprinidae</taxon>
        <taxon>Labeoninae</taxon>
        <taxon>Labeonini</taxon>
        <taxon>Labeo</taxon>
    </lineage>
</organism>
<dbReference type="Pfam" id="PF15227">
    <property type="entry name" value="zf-C3HC4_4"/>
    <property type="match status" value="1"/>
</dbReference>
<gene>
    <name evidence="6" type="ORF">ROHU_032330</name>
</gene>